<organism evidence="2 3">
    <name type="scientific">Pomacea canaliculata</name>
    <name type="common">Golden apple snail</name>
    <dbReference type="NCBI Taxonomy" id="400727"/>
    <lineage>
        <taxon>Eukaryota</taxon>
        <taxon>Metazoa</taxon>
        <taxon>Spiralia</taxon>
        <taxon>Lophotrochozoa</taxon>
        <taxon>Mollusca</taxon>
        <taxon>Gastropoda</taxon>
        <taxon>Caenogastropoda</taxon>
        <taxon>Architaenioglossa</taxon>
        <taxon>Ampullarioidea</taxon>
        <taxon>Ampullariidae</taxon>
        <taxon>Pomacea</taxon>
    </lineage>
</organism>
<dbReference type="Proteomes" id="UP000245119">
    <property type="component" value="Linkage Group LG7"/>
</dbReference>
<proteinExistence type="predicted"/>
<feature type="compositionally biased region" description="Polar residues" evidence="1">
    <location>
        <begin position="52"/>
        <end position="67"/>
    </location>
</feature>
<name>A0A2T7P069_POMCA</name>
<evidence type="ECO:0000313" key="3">
    <source>
        <dbReference type="Proteomes" id="UP000245119"/>
    </source>
</evidence>
<evidence type="ECO:0000256" key="1">
    <source>
        <dbReference type="SAM" id="MobiDB-lite"/>
    </source>
</evidence>
<comment type="caution">
    <text evidence="2">The sequence shown here is derived from an EMBL/GenBank/DDBJ whole genome shotgun (WGS) entry which is preliminary data.</text>
</comment>
<evidence type="ECO:0000313" key="2">
    <source>
        <dbReference type="EMBL" id="PVD26828.1"/>
    </source>
</evidence>
<protein>
    <submittedName>
        <fullName evidence="2">Uncharacterized protein</fullName>
    </submittedName>
</protein>
<dbReference type="AlphaFoldDB" id="A0A2T7P069"/>
<keyword evidence="3" id="KW-1185">Reference proteome</keyword>
<sequence>MAARQYYPNTRGSSGLAREHQASLFRNPGLVEINDTTTTRIKPLQPLFSHPRPTQSPSKTRSGQTTLGPPDTRRPLYSEVVAKRNQPTNHRQDDAAGTLLTTPPYDPPGVRGTPDTVTSRRHQAVLDLLAKLLL</sequence>
<feature type="region of interest" description="Disordered" evidence="1">
    <location>
        <begin position="25"/>
        <end position="117"/>
    </location>
</feature>
<dbReference type="EMBL" id="PZQS01000007">
    <property type="protein sequence ID" value="PVD26828.1"/>
    <property type="molecule type" value="Genomic_DNA"/>
</dbReference>
<accession>A0A2T7P069</accession>
<gene>
    <name evidence="2" type="ORF">C0Q70_11975</name>
</gene>
<reference evidence="2 3" key="1">
    <citation type="submission" date="2018-04" db="EMBL/GenBank/DDBJ databases">
        <title>The genome of golden apple snail Pomacea canaliculata provides insight into stress tolerance and invasive adaptation.</title>
        <authorList>
            <person name="Liu C."/>
            <person name="Liu B."/>
            <person name="Ren Y."/>
            <person name="Zhang Y."/>
            <person name="Wang H."/>
            <person name="Li S."/>
            <person name="Jiang F."/>
            <person name="Yin L."/>
            <person name="Zhang G."/>
            <person name="Qian W."/>
            <person name="Fan W."/>
        </authorList>
    </citation>
    <scope>NUCLEOTIDE SEQUENCE [LARGE SCALE GENOMIC DNA]</scope>
    <source>
        <strain evidence="2">SZHN2017</strain>
        <tissue evidence="2">Muscle</tissue>
    </source>
</reference>